<evidence type="ECO:0000313" key="1">
    <source>
        <dbReference type="EMBL" id="VDB93171.1"/>
    </source>
</evidence>
<dbReference type="EMBL" id="LR026992">
    <property type="protein sequence ID" value="VDB93171.1"/>
    <property type="molecule type" value="Genomic_DNA"/>
</dbReference>
<dbReference type="Proteomes" id="UP000324639">
    <property type="component" value="Chromosome Bgt_-09"/>
</dbReference>
<dbReference type="AlphaFoldDB" id="A0A9X9QFE7"/>
<name>A0A9X9QFE7_BLUGR</name>
<protein>
    <submittedName>
        <fullName evidence="1">Bgt-5461</fullName>
    </submittedName>
</protein>
<reference evidence="1 2" key="1">
    <citation type="submission" date="2018-08" db="EMBL/GenBank/DDBJ databases">
        <authorList>
            <person name="Muller C M."/>
        </authorList>
    </citation>
    <scope>NUCLEOTIDE SEQUENCE [LARGE SCALE GENOMIC DNA]</scope>
</reference>
<keyword evidence="2" id="KW-1185">Reference proteome</keyword>
<proteinExistence type="predicted"/>
<evidence type="ECO:0000313" key="2">
    <source>
        <dbReference type="Proteomes" id="UP000324639"/>
    </source>
</evidence>
<sequence>MGRSLVQEARAWNGVQIIAIRRIISR</sequence>
<gene>
    <name evidence="1" type="ORF">BGT96224V316_LOCUS6926</name>
</gene>
<organism evidence="1 2">
    <name type="scientific">Blumeria graminis f. sp. tritici</name>
    <dbReference type="NCBI Taxonomy" id="62690"/>
    <lineage>
        <taxon>Eukaryota</taxon>
        <taxon>Fungi</taxon>
        <taxon>Dikarya</taxon>
        <taxon>Ascomycota</taxon>
        <taxon>Pezizomycotina</taxon>
        <taxon>Leotiomycetes</taxon>
        <taxon>Erysiphales</taxon>
        <taxon>Erysiphaceae</taxon>
        <taxon>Blumeria</taxon>
    </lineage>
</organism>
<accession>A0A9X9QFE7</accession>